<sequence>MNKILKFISLDKRKAGWKHLKYFCDTEYAVSQMRYLQKIPEGNYSNLRKQAEQVRYCILQAEEYFQSAENVSIITKPNLLYYGCASLTKAMLLMLGNGTSSFDYQRKKNLHHHHGLDFFTINENITKNLDTKSFLENLHVKIHKNTKHQPWGHFPLWYQLLIPVPISIKTKTVDNTQSQTVIERSEPYPGCDLRNLESLIEQNFNVLKLMQNMPDLNTDLSAFNVESKLCAGNTTLDYKEFYTEKNGQKTLEKKTETHNFFINNIRNENLKNKLLEFYRKHNPSIKIISDFGLSIHLRLTITRTKENPGAGFYYLDIVEDYFGNKFIIQDPEEYICEVASFYIVLFAFGMYCRYHPDIWVPSISNNIRLKQLVETFLAVVEIKYPIMILDQITKMKHNFE</sequence>
<dbReference type="Proteomes" id="UP000297394">
    <property type="component" value="Unassembled WGS sequence"/>
</dbReference>
<dbReference type="OrthoDB" id="2380109at2"/>
<evidence type="ECO:0000313" key="2">
    <source>
        <dbReference type="EMBL" id="TGK92476.1"/>
    </source>
</evidence>
<evidence type="ECO:0000313" key="4">
    <source>
        <dbReference type="Proteomes" id="UP000297918"/>
    </source>
</evidence>
<protein>
    <recommendedName>
        <fullName evidence="5">YaaC-like Protein</fullName>
    </recommendedName>
</protein>
<evidence type="ECO:0008006" key="5">
    <source>
        <dbReference type="Google" id="ProtNLM"/>
    </source>
</evidence>
<reference evidence="2" key="1">
    <citation type="submission" date="2018-10" db="EMBL/GenBank/DDBJ databases">
        <authorList>
            <person name="Vincent A.T."/>
            <person name="Schiettekatte O."/>
            <person name="Bourhy P."/>
            <person name="Veyrier F.J."/>
            <person name="Picardeau M."/>
        </authorList>
    </citation>
    <scope>NUCLEOTIDE SEQUENCE</scope>
    <source>
        <strain evidence="2">201800281</strain>
    </source>
</reference>
<dbReference type="InterPro" id="IPR026988">
    <property type="entry name" value="YaaC-like"/>
</dbReference>
<dbReference type="Proteomes" id="UP000297918">
    <property type="component" value="Unassembled WGS sequence"/>
</dbReference>
<evidence type="ECO:0000313" key="3">
    <source>
        <dbReference type="Proteomes" id="UP000297394"/>
    </source>
</evidence>
<dbReference type="AlphaFoldDB" id="A0A4R9IN24"/>
<reference evidence="1 3" key="2">
    <citation type="journal article" date="2019" name="PLoS Negl. Trop. Dis.">
        <title>Revisiting the worldwide diversity of Leptospira species in the environment.</title>
        <authorList>
            <person name="Vincent A.T."/>
            <person name="Schiettekatte O."/>
            <person name="Bourhy P."/>
            <person name="Veyrier F.J."/>
            <person name="Picardeau M."/>
        </authorList>
    </citation>
    <scope>NUCLEOTIDE SEQUENCE [LARGE SCALE GENOMIC DNA]</scope>
    <source>
        <strain evidence="1 3">201800280</strain>
        <strain evidence="2">201800281</strain>
    </source>
</reference>
<accession>A0A4R9IN24</accession>
<keyword evidence="4" id="KW-1185">Reference proteome</keyword>
<proteinExistence type="predicted"/>
<evidence type="ECO:0000313" key="1">
    <source>
        <dbReference type="EMBL" id="TGK79294.1"/>
    </source>
</evidence>
<organism evidence="1 3">
    <name type="scientific">Leptospira bourretii</name>
    <dbReference type="NCBI Taxonomy" id="2484962"/>
    <lineage>
        <taxon>Bacteria</taxon>
        <taxon>Pseudomonadati</taxon>
        <taxon>Spirochaetota</taxon>
        <taxon>Spirochaetia</taxon>
        <taxon>Leptospirales</taxon>
        <taxon>Leptospiraceae</taxon>
        <taxon>Leptospira</taxon>
    </lineage>
</organism>
<dbReference type="EMBL" id="RQFL01000015">
    <property type="protein sequence ID" value="TGK92476.1"/>
    <property type="molecule type" value="Genomic_DNA"/>
</dbReference>
<dbReference type="EMBL" id="RQFM01000027">
    <property type="protein sequence ID" value="TGK79294.1"/>
    <property type="molecule type" value="Genomic_DNA"/>
</dbReference>
<gene>
    <name evidence="1" type="ORF">EHQ23_16930</name>
    <name evidence="2" type="ORF">EHQ26_08720</name>
</gene>
<name>A0A4R9IN24_9LEPT</name>
<dbReference type="RefSeq" id="WP_135746693.1">
    <property type="nucleotide sequence ID" value="NZ_RQFL01000015.1"/>
</dbReference>
<dbReference type="Pfam" id="PF14175">
    <property type="entry name" value="YaaC"/>
    <property type="match status" value="1"/>
</dbReference>
<comment type="caution">
    <text evidence="1">The sequence shown here is derived from an EMBL/GenBank/DDBJ whole genome shotgun (WGS) entry which is preliminary data.</text>
</comment>